<gene>
    <name evidence="1" type="ORF">TCLT_LOCUS7198</name>
</gene>
<dbReference type="WBParaSite" id="TCLT_0000720901-mRNA-1">
    <property type="protein sequence ID" value="TCLT_0000720901-mRNA-1"/>
    <property type="gene ID" value="TCLT_0000720901"/>
</dbReference>
<dbReference type="EMBL" id="UYYF01004484">
    <property type="protein sequence ID" value="VDN04632.1"/>
    <property type="molecule type" value="Genomic_DNA"/>
</dbReference>
<name>A0A0N5D2T6_THECL</name>
<keyword evidence="2" id="KW-1185">Reference proteome</keyword>
<reference evidence="1 2" key="2">
    <citation type="submission" date="2018-11" db="EMBL/GenBank/DDBJ databases">
        <authorList>
            <consortium name="Pathogen Informatics"/>
        </authorList>
    </citation>
    <scope>NUCLEOTIDE SEQUENCE [LARGE SCALE GENOMIC DNA]</scope>
</reference>
<evidence type="ECO:0000313" key="3">
    <source>
        <dbReference type="WBParaSite" id="TCLT_0000720901-mRNA-1"/>
    </source>
</evidence>
<dbReference type="AlphaFoldDB" id="A0A0N5D2T6"/>
<proteinExistence type="predicted"/>
<accession>A0A0N5D2T6</accession>
<evidence type="ECO:0000313" key="1">
    <source>
        <dbReference type="EMBL" id="VDN04632.1"/>
    </source>
</evidence>
<organism evidence="3">
    <name type="scientific">Thelazia callipaeda</name>
    <name type="common">Oriental eyeworm</name>
    <name type="synonym">Parasitic nematode</name>
    <dbReference type="NCBI Taxonomy" id="103827"/>
    <lineage>
        <taxon>Eukaryota</taxon>
        <taxon>Metazoa</taxon>
        <taxon>Ecdysozoa</taxon>
        <taxon>Nematoda</taxon>
        <taxon>Chromadorea</taxon>
        <taxon>Rhabditida</taxon>
        <taxon>Spirurina</taxon>
        <taxon>Spiruromorpha</taxon>
        <taxon>Thelazioidea</taxon>
        <taxon>Thelaziidae</taxon>
        <taxon>Thelazia</taxon>
    </lineage>
</organism>
<evidence type="ECO:0000313" key="2">
    <source>
        <dbReference type="Proteomes" id="UP000276776"/>
    </source>
</evidence>
<reference evidence="3" key="1">
    <citation type="submission" date="2017-02" db="UniProtKB">
        <authorList>
            <consortium name="WormBaseParasite"/>
        </authorList>
    </citation>
    <scope>IDENTIFICATION</scope>
</reference>
<protein>
    <submittedName>
        <fullName evidence="1 3">Uncharacterized protein</fullName>
    </submittedName>
</protein>
<dbReference type="Proteomes" id="UP000276776">
    <property type="component" value="Unassembled WGS sequence"/>
</dbReference>
<sequence length="239" mass="26876">MMPEEVEASGKNVRFSTPLSEVMAFWSQGTTTEVWRQQKRPFNVKLDLHYCAKLHRRRCSASSSGAAHSTTRSAPVYKAPNLMEYPGLQKKLRVPVKYPYIVRDGALVNSLANRNLANCPLLRSESFATVGAWKFHVVHTAAHSLDGNCLMRVQQQLQEQITPIITIIRQLCYTHGMTNMDWNRITAPYARSNEAGFGENYSATLVTAQVCQQPVLPTTNCNKYFGEELSDSSSKSETR</sequence>